<comment type="caution">
    <text evidence="4">The sequence shown here is derived from an EMBL/GenBank/DDBJ whole genome shotgun (WGS) entry which is preliminary data.</text>
</comment>
<dbReference type="PANTHER" id="PTHR21198">
    <property type="entry name" value="GLUTAMATE RACEMASE"/>
    <property type="match status" value="1"/>
</dbReference>
<reference evidence="5" key="1">
    <citation type="journal article" date="2019" name="Int. J. Syst. Evol. Microbiol.">
        <title>The Global Catalogue of Microorganisms (GCM) 10K type strain sequencing project: providing services to taxonomists for standard genome sequencing and annotation.</title>
        <authorList>
            <consortium name="The Broad Institute Genomics Platform"/>
            <consortium name="The Broad Institute Genome Sequencing Center for Infectious Disease"/>
            <person name="Wu L."/>
            <person name="Ma J."/>
        </authorList>
    </citation>
    <scope>NUCLEOTIDE SEQUENCE [LARGE SCALE GENOMIC DNA]</scope>
    <source>
        <strain evidence="5">CCM 7403</strain>
    </source>
</reference>
<organism evidence="4 5">
    <name type="scientific">Nocardioides daphniae</name>
    <dbReference type="NCBI Taxonomy" id="402297"/>
    <lineage>
        <taxon>Bacteria</taxon>
        <taxon>Bacillati</taxon>
        <taxon>Actinomycetota</taxon>
        <taxon>Actinomycetes</taxon>
        <taxon>Propionibacteriales</taxon>
        <taxon>Nocardioidaceae</taxon>
        <taxon>Nocardioides</taxon>
    </lineage>
</organism>
<feature type="region of interest" description="Disordered" evidence="3">
    <location>
        <begin position="1"/>
        <end position="22"/>
    </location>
</feature>
<dbReference type="PANTHER" id="PTHR21198:SF7">
    <property type="entry name" value="ASPARTATE-GLUTAMATE RACEMASE FAMILY"/>
    <property type="match status" value="1"/>
</dbReference>
<protein>
    <submittedName>
        <fullName evidence="4">Racemase</fullName>
    </submittedName>
</protein>
<evidence type="ECO:0000313" key="5">
    <source>
        <dbReference type="Proteomes" id="UP000630594"/>
    </source>
</evidence>
<keyword evidence="5" id="KW-1185">Reference proteome</keyword>
<dbReference type="NCBIfam" id="TIGR00035">
    <property type="entry name" value="asp_race"/>
    <property type="match status" value="1"/>
</dbReference>
<comment type="similarity">
    <text evidence="1">Belongs to the aspartate/glutamate racemases family.</text>
</comment>
<dbReference type="Pfam" id="PF01177">
    <property type="entry name" value="Asp_Glu_race"/>
    <property type="match status" value="1"/>
</dbReference>
<dbReference type="InterPro" id="IPR004380">
    <property type="entry name" value="Asp_race"/>
</dbReference>
<evidence type="ECO:0000256" key="3">
    <source>
        <dbReference type="SAM" id="MobiDB-lite"/>
    </source>
</evidence>
<dbReference type="Proteomes" id="UP000630594">
    <property type="component" value="Unassembled WGS sequence"/>
</dbReference>
<evidence type="ECO:0000256" key="1">
    <source>
        <dbReference type="ARBA" id="ARBA00007847"/>
    </source>
</evidence>
<dbReference type="SUPFAM" id="SSF53681">
    <property type="entry name" value="Aspartate/glutamate racemase"/>
    <property type="match status" value="2"/>
</dbReference>
<evidence type="ECO:0000313" key="4">
    <source>
        <dbReference type="EMBL" id="GGD05978.1"/>
    </source>
</evidence>
<dbReference type="EMBL" id="BMCK01000001">
    <property type="protein sequence ID" value="GGD05978.1"/>
    <property type="molecule type" value="Genomic_DNA"/>
</dbReference>
<accession>A0ABQ1PX70</accession>
<sequence length="260" mass="27901">MLSLSETYGAKGENSRGPAPHGAVAPARLWPVQIIGLIGGMSWESSSVYYQLLNEGVTERVGGLSSAKSVMASVDFAEVTEMQQAEDWDGVAAVLSRAAQAVERAGAEFIVMCTTAFHRVAEQVQASVSVPVLHLADVVAEAAKEHRLESVGLIGTKFSTSRTFFTDRIASHDLVVRVPTEEQQDTLDRIIYDELVHGKVTDASRREVIAIIESLWDAGVGGVILGCTELELLVKQSDVELPVFASTSLHVKAALDRALA</sequence>
<dbReference type="Gene3D" id="3.40.50.1860">
    <property type="match status" value="2"/>
</dbReference>
<name>A0ABQ1PX70_9ACTN</name>
<dbReference type="InterPro" id="IPR015942">
    <property type="entry name" value="Asp/Glu/hydantoin_racemase"/>
</dbReference>
<gene>
    <name evidence="4" type="ORF">GCM10007231_00870</name>
</gene>
<dbReference type="InterPro" id="IPR001920">
    <property type="entry name" value="Asp/Glu_race"/>
</dbReference>
<proteinExistence type="inferred from homology"/>
<keyword evidence="2" id="KW-0413">Isomerase</keyword>
<evidence type="ECO:0000256" key="2">
    <source>
        <dbReference type="ARBA" id="ARBA00023235"/>
    </source>
</evidence>